<keyword evidence="2" id="KW-0866">Nonsense-mediated mRNA decay</keyword>
<reference evidence="3" key="1">
    <citation type="submission" date="2023-08" db="EMBL/GenBank/DDBJ databases">
        <authorList>
            <person name="Alioto T."/>
            <person name="Alioto T."/>
            <person name="Gomez Garrido J."/>
        </authorList>
    </citation>
    <scope>NUCLEOTIDE SEQUENCE</scope>
</reference>
<dbReference type="PANTHER" id="PTHR14270:SF0">
    <property type="entry name" value="NONSENSE-MEDIATED MRNA DECAY FACTOR SMG9"/>
    <property type="match status" value="1"/>
</dbReference>
<dbReference type="AlphaFoldDB" id="A0AA36AUS1"/>
<accession>A0AA36AUS1</accession>
<dbReference type="PANTHER" id="PTHR14270">
    <property type="entry name" value="NONSENSE-MEDIATED MRNA DECAY FACTOR SMG9"/>
    <property type="match status" value="1"/>
</dbReference>
<evidence type="ECO:0000313" key="4">
    <source>
        <dbReference type="Proteomes" id="UP001162480"/>
    </source>
</evidence>
<evidence type="ECO:0000256" key="2">
    <source>
        <dbReference type="ARBA" id="ARBA00023161"/>
    </source>
</evidence>
<proteinExistence type="inferred from homology"/>
<dbReference type="Gene3D" id="3.40.50.300">
    <property type="entry name" value="P-loop containing nucleotide triphosphate hydrolases"/>
    <property type="match status" value="1"/>
</dbReference>
<dbReference type="InterPro" id="IPR039177">
    <property type="entry name" value="SMG9"/>
</dbReference>
<evidence type="ECO:0008006" key="5">
    <source>
        <dbReference type="Google" id="ProtNLM"/>
    </source>
</evidence>
<dbReference type="SUPFAM" id="SSF52540">
    <property type="entry name" value="P-loop containing nucleoside triphosphate hydrolases"/>
    <property type="match status" value="1"/>
</dbReference>
<dbReference type="EMBL" id="OX597818">
    <property type="protein sequence ID" value="CAI9722671.1"/>
    <property type="molecule type" value="Genomic_DNA"/>
</dbReference>
<gene>
    <name evidence="3" type="ORF">OCTVUL_1B010087</name>
</gene>
<keyword evidence="4" id="KW-1185">Reference proteome</keyword>
<sequence length="522" mass="58031">MRERARPLLTIKISACTSLVNRGCQAPQFFPGAGFTMAQKDFFQERGDRDLSDTGNLSSLNSKPPIILAKPHSSDLLTTMNPTSSSSLSGNNMSGVKMGEKQIVVLKAREDSTSSSTSVGNSCCTSSGICLGASLSSGRSSTPASSLHNINAAVSSDLSSHSTSPYQMHRNTQLSSMDECQNRLAPLPEMPRCIKLVDDSMHWCDTGMEVLVDQNNFFVVGVLGMQGVGKSTIMSLLAGNSSSDYYRNFVFQPQSKEIREVGSHQTSGVDMFVTNDRVILLDTQPVLSASVLDMMIHHDKKYPAEYSTAENCMEMQSLQLAAFMMTVCNVLLVVQDWFTDINFLRFLLTAEMLKPSTPANSHDDTSVQENTADYYPQIVFVQNKAVRDDFSVETYRAKQCLLSKVLENSKLKYKDAVTLATGELLPGLNNRNITTGVNLFLLPHMDNQKVEADSILTFLPEYRGYPSFNRLLQSLRNQVFACQRRLLTHTILSEKNWFHYAARTWDTVKKSTLMAEYNRLLP</sequence>
<dbReference type="Proteomes" id="UP001162480">
    <property type="component" value="Chromosome 5"/>
</dbReference>
<dbReference type="GO" id="GO:0000184">
    <property type="term" value="P:nuclear-transcribed mRNA catabolic process, nonsense-mediated decay"/>
    <property type="evidence" value="ECO:0007669"/>
    <property type="project" value="UniProtKB-KW"/>
</dbReference>
<protein>
    <recommendedName>
        <fullName evidence="5">Protein SMG9</fullName>
    </recommendedName>
</protein>
<name>A0AA36AUS1_OCTVU</name>
<evidence type="ECO:0000313" key="3">
    <source>
        <dbReference type="EMBL" id="CAI9722671.1"/>
    </source>
</evidence>
<evidence type="ECO:0000256" key="1">
    <source>
        <dbReference type="ARBA" id="ARBA00007712"/>
    </source>
</evidence>
<comment type="similarity">
    <text evidence="1">Belongs to the SMG9 family.</text>
</comment>
<organism evidence="3 4">
    <name type="scientific">Octopus vulgaris</name>
    <name type="common">Common octopus</name>
    <dbReference type="NCBI Taxonomy" id="6645"/>
    <lineage>
        <taxon>Eukaryota</taxon>
        <taxon>Metazoa</taxon>
        <taxon>Spiralia</taxon>
        <taxon>Lophotrochozoa</taxon>
        <taxon>Mollusca</taxon>
        <taxon>Cephalopoda</taxon>
        <taxon>Coleoidea</taxon>
        <taxon>Octopodiformes</taxon>
        <taxon>Octopoda</taxon>
        <taxon>Incirrata</taxon>
        <taxon>Octopodidae</taxon>
        <taxon>Octopus</taxon>
    </lineage>
</organism>
<dbReference type="InterPro" id="IPR027417">
    <property type="entry name" value="P-loop_NTPase"/>
</dbReference>